<dbReference type="SUPFAM" id="SSF53756">
    <property type="entry name" value="UDP-Glycosyltransferase/glycogen phosphorylase"/>
    <property type="match status" value="1"/>
</dbReference>
<evidence type="ECO:0000313" key="6">
    <source>
        <dbReference type="Proteomes" id="UP000704762"/>
    </source>
</evidence>
<dbReference type="Pfam" id="PF00534">
    <property type="entry name" value="Glycos_transf_1"/>
    <property type="match status" value="1"/>
</dbReference>
<organism evidence="5 6">
    <name type="scientific">Microlunatus panaciterrae</name>
    <dbReference type="NCBI Taxonomy" id="400768"/>
    <lineage>
        <taxon>Bacteria</taxon>
        <taxon>Bacillati</taxon>
        <taxon>Actinomycetota</taxon>
        <taxon>Actinomycetes</taxon>
        <taxon>Propionibacteriales</taxon>
        <taxon>Propionibacteriaceae</taxon>
        <taxon>Microlunatus</taxon>
    </lineage>
</organism>
<dbReference type="Gene3D" id="3.40.50.2000">
    <property type="entry name" value="Glycogen Phosphorylase B"/>
    <property type="match status" value="2"/>
</dbReference>
<name>A0ABS2RHP0_9ACTN</name>
<dbReference type="Proteomes" id="UP000704762">
    <property type="component" value="Unassembled WGS sequence"/>
</dbReference>
<protein>
    <submittedName>
        <fullName evidence="5">Glycosyltransferase involved in cell wall biosynthesis</fullName>
    </submittedName>
</protein>
<proteinExistence type="predicted"/>
<evidence type="ECO:0000313" key="5">
    <source>
        <dbReference type="EMBL" id="MBM7798524.1"/>
    </source>
</evidence>
<gene>
    <name evidence="5" type="ORF">JOE57_001445</name>
</gene>
<dbReference type="CDD" id="cd03801">
    <property type="entry name" value="GT4_PimA-like"/>
    <property type="match status" value="1"/>
</dbReference>
<evidence type="ECO:0000256" key="2">
    <source>
        <dbReference type="ARBA" id="ARBA00022679"/>
    </source>
</evidence>
<dbReference type="RefSeq" id="WP_204917052.1">
    <property type="nucleotide sequence ID" value="NZ_BAAAQP010000010.1"/>
</dbReference>
<evidence type="ECO:0000259" key="3">
    <source>
        <dbReference type="Pfam" id="PF00534"/>
    </source>
</evidence>
<evidence type="ECO:0000259" key="4">
    <source>
        <dbReference type="Pfam" id="PF13439"/>
    </source>
</evidence>
<dbReference type="Pfam" id="PF13439">
    <property type="entry name" value="Glyco_transf_4"/>
    <property type="match status" value="1"/>
</dbReference>
<evidence type="ECO:0000256" key="1">
    <source>
        <dbReference type="ARBA" id="ARBA00022676"/>
    </source>
</evidence>
<dbReference type="InterPro" id="IPR028098">
    <property type="entry name" value="Glyco_trans_4-like_N"/>
</dbReference>
<dbReference type="EMBL" id="JAFBCF010000001">
    <property type="protein sequence ID" value="MBM7798524.1"/>
    <property type="molecule type" value="Genomic_DNA"/>
</dbReference>
<keyword evidence="1" id="KW-0328">Glycosyltransferase</keyword>
<feature type="domain" description="Glycosyltransferase subfamily 4-like N-terminal" evidence="4">
    <location>
        <begin position="29"/>
        <end position="184"/>
    </location>
</feature>
<dbReference type="PANTHER" id="PTHR12526">
    <property type="entry name" value="GLYCOSYLTRANSFERASE"/>
    <property type="match status" value="1"/>
</dbReference>
<dbReference type="PANTHER" id="PTHR12526:SF638">
    <property type="entry name" value="SPORE COAT PROTEIN SA"/>
    <property type="match status" value="1"/>
</dbReference>
<accession>A0ABS2RHP0</accession>
<reference evidence="5 6" key="1">
    <citation type="submission" date="2021-01" db="EMBL/GenBank/DDBJ databases">
        <title>Sequencing the genomes of 1000 actinobacteria strains.</title>
        <authorList>
            <person name="Klenk H.-P."/>
        </authorList>
    </citation>
    <scope>NUCLEOTIDE SEQUENCE [LARGE SCALE GENOMIC DNA]</scope>
    <source>
        <strain evidence="5 6">DSM 18662</strain>
    </source>
</reference>
<sequence length="387" mass="42066">MTGKPSTTVLIANPAADVYGSDLQMLASVSALRAEGWRVVVAVPADGQLVPRLRDLGAEIEFVDFPVLRRASANPTGLAKLAAAVTRALPRMRRLIKRVDPALVYVNTTTLPWWLLASRSMRVPAICHVHEAEDKDSRMVRKVITWPLRLASAVVANGRSAFDTMVAVEPRLSGKAQIVYNGVPAASHEPEEPARRDPARIVVVGRLSPRKGVHVALEAVSTLRAQGRDVEIELCGSAFEGYEWYVDQLRARARDPHLAGAVTFSGYCSPIWPALARADLVVAPSFGESLGNAVVEAQYALRPVVATSVQGHLETVTHEQTGLLVPVDDVDALAAAIARLLDDKELAGRLAAEALRQARRRFSTERYDQEITGLVRRVADSRRALAH</sequence>
<keyword evidence="2" id="KW-0808">Transferase</keyword>
<comment type="caution">
    <text evidence="5">The sequence shown here is derived from an EMBL/GenBank/DDBJ whole genome shotgun (WGS) entry which is preliminary data.</text>
</comment>
<keyword evidence="6" id="KW-1185">Reference proteome</keyword>
<feature type="domain" description="Glycosyl transferase family 1" evidence="3">
    <location>
        <begin position="191"/>
        <end position="354"/>
    </location>
</feature>
<dbReference type="InterPro" id="IPR001296">
    <property type="entry name" value="Glyco_trans_1"/>
</dbReference>